<evidence type="ECO:0000313" key="2">
    <source>
        <dbReference type="EMBL" id="CAG6478419.1"/>
    </source>
</evidence>
<name>A0A8D8BMB6_CULPI</name>
<sequence>MQNRPSNRLKFLGLATRWHTLAETKARRNPLLTGSFSGLILKRVSRAFCVCGDIFVRKQVKSSENRVRSKDKRSVRARDVESTPGWGERWPRKPDFRPSTNRDFAVARHFRCASCHFWQWSNNVPTRPVHAVEPFIL</sequence>
<dbReference type="EMBL" id="HBUE01083105">
    <property type="protein sequence ID" value="CAG6478419.1"/>
    <property type="molecule type" value="Transcribed_RNA"/>
</dbReference>
<feature type="region of interest" description="Disordered" evidence="1">
    <location>
        <begin position="66"/>
        <end position="92"/>
    </location>
</feature>
<accession>A0A8D8BMB6</accession>
<reference evidence="2" key="1">
    <citation type="submission" date="2021-05" db="EMBL/GenBank/DDBJ databases">
        <authorList>
            <person name="Alioto T."/>
            <person name="Alioto T."/>
            <person name="Gomez Garrido J."/>
        </authorList>
    </citation>
    <scope>NUCLEOTIDE SEQUENCE</scope>
</reference>
<organism evidence="2">
    <name type="scientific">Culex pipiens</name>
    <name type="common">House mosquito</name>
    <dbReference type="NCBI Taxonomy" id="7175"/>
    <lineage>
        <taxon>Eukaryota</taxon>
        <taxon>Metazoa</taxon>
        <taxon>Ecdysozoa</taxon>
        <taxon>Arthropoda</taxon>
        <taxon>Hexapoda</taxon>
        <taxon>Insecta</taxon>
        <taxon>Pterygota</taxon>
        <taxon>Neoptera</taxon>
        <taxon>Endopterygota</taxon>
        <taxon>Diptera</taxon>
        <taxon>Nematocera</taxon>
        <taxon>Culicoidea</taxon>
        <taxon>Culicidae</taxon>
        <taxon>Culicinae</taxon>
        <taxon>Culicini</taxon>
        <taxon>Culex</taxon>
        <taxon>Culex</taxon>
    </lineage>
</organism>
<evidence type="ECO:0000256" key="1">
    <source>
        <dbReference type="SAM" id="MobiDB-lite"/>
    </source>
</evidence>
<protein>
    <submittedName>
        <fullName evidence="2">(northern house mosquito) hypothetical protein</fullName>
    </submittedName>
</protein>
<dbReference type="AlphaFoldDB" id="A0A8D8BMB6"/>
<proteinExistence type="predicted"/>
<feature type="compositionally biased region" description="Basic and acidic residues" evidence="1">
    <location>
        <begin position="66"/>
        <end position="81"/>
    </location>
</feature>